<evidence type="ECO:0000256" key="1">
    <source>
        <dbReference type="ARBA" id="ARBA00001971"/>
    </source>
</evidence>
<dbReference type="SUPFAM" id="SSF48264">
    <property type="entry name" value="Cytochrome P450"/>
    <property type="match status" value="1"/>
</dbReference>
<dbReference type="FunFam" id="1.10.630.10:FF:000297">
    <property type="entry name" value="Uncharacterized protein"/>
    <property type="match status" value="1"/>
</dbReference>
<dbReference type="PANTHER" id="PTHR24300">
    <property type="entry name" value="CYTOCHROME P450 508A4-RELATED"/>
    <property type="match status" value="1"/>
</dbReference>
<evidence type="ECO:0000256" key="3">
    <source>
        <dbReference type="ARBA" id="ARBA00022617"/>
    </source>
</evidence>
<organism evidence="9 10">
    <name type="scientific">Hymenochirus boettgeri</name>
    <name type="common">Congo dwarf clawed frog</name>
    <dbReference type="NCBI Taxonomy" id="247094"/>
    <lineage>
        <taxon>Eukaryota</taxon>
        <taxon>Metazoa</taxon>
        <taxon>Chordata</taxon>
        <taxon>Craniata</taxon>
        <taxon>Vertebrata</taxon>
        <taxon>Euteleostomi</taxon>
        <taxon>Amphibia</taxon>
        <taxon>Batrachia</taxon>
        <taxon>Anura</taxon>
        <taxon>Pipoidea</taxon>
        <taxon>Pipidae</taxon>
        <taxon>Pipinae</taxon>
        <taxon>Hymenochirus</taxon>
    </lineage>
</organism>
<proteinExistence type="inferred from homology"/>
<evidence type="ECO:0000256" key="5">
    <source>
        <dbReference type="ARBA" id="ARBA00023004"/>
    </source>
</evidence>
<keyword evidence="8" id="KW-0472">Membrane</keyword>
<evidence type="ECO:0000313" key="9">
    <source>
        <dbReference type="EMBL" id="KAG8445793.1"/>
    </source>
</evidence>
<dbReference type="PROSITE" id="PS00086">
    <property type="entry name" value="CYTOCHROME_P450"/>
    <property type="match status" value="1"/>
</dbReference>
<dbReference type="GO" id="GO:0006082">
    <property type="term" value="P:organic acid metabolic process"/>
    <property type="evidence" value="ECO:0007669"/>
    <property type="project" value="TreeGrafter"/>
</dbReference>
<dbReference type="EMBL" id="JAACNH010000004">
    <property type="protein sequence ID" value="KAG8445793.1"/>
    <property type="molecule type" value="Genomic_DNA"/>
</dbReference>
<dbReference type="GO" id="GO:0005506">
    <property type="term" value="F:iron ion binding"/>
    <property type="evidence" value="ECO:0007669"/>
    <property type="project" value="InterPro"/>
</dbReference>
<comment type="similarity">
    <text evidence="2 7">Belongs to the cytochrome P450 family.</text>
</comment>
<dbReference type="InterPro" id="IPR001128">
    <property type="entry name" value="Cyt_P450"/>
</dbReference>
<dbReference type="Proteomes" id="UP000812440">
    <property type="component" value="Chromosome 5"/>
</dbReference>
<dbReference type="GO" id="GO:0005737">
    <property type="term" value="C:cytoplasm"/>
    <property type="evidence" value="ECO:0007669"/>
    <property type="project" value="TreeGrafter"/>
</dbReference>
<dbReference type="InterPro" id="IPR036396">
    <property type="entry name" value="Cyt_P450_sf"/>
</dbReference>
<keyword evidence="4 6" id="KW-0479">Metal-binding</keyword>
<evidence type="ECO:0000313" key="10">
    <source>
        <dbReference type="Proteomes" id="UP000812440"/>
    </source>
</evidence>
<dbReference type="PANTHER" id="PTHR24300:SF422">
    <property type="entry name" value="CYTOCHROME P450 2K4"/>
    <property type="match status" value="1"/>
</dbReference>
<dbReference type="PRINTS" id="PR00463">
    <property type="entry name" value="EP450I"/>
</dbReference>
<keyword evidence="5 6" id="KW-0408">Iron</keyword>
<keyword evidence="8" id="KW-0812">Transmembrane</keyword>
<name>A0A8T2JQG1_9PIPI</name>
<sequence length="292" mass="33476">MINLERLHNILGGRKAFLSTIAISAAVANIIASILIGHRFDNQNPKFLRLVELIKDIIRLLGSPSVLIYNAFPTLIRWLPGNHKTIKRYSVELQTFVKEMFTKHKTELDINDPRNLIDSFLIKQLEKEIEKVIGSSWPQSEHRKLVPYTNAVIHETQRFADIIPLNVPHATTRDVTFKGYVLPKGTPVIPMLSPILNDKDRFQRPDEFYPQHFLDSEGNFIRNENFLPFSTGRRSCVGENLAKMEIFLFFTRLLQNLTLRAPPGTNFDLPSGIGFTSIPPYHKMCAMPRTQI</sequence>
<keyword evidence="7" id="KW-0560">Oxidoreductase</keyword>
<dbReference type="InterPro" id="IPR002401">
    <property type="entry name" value="Cyt_P450_E_grp-I"/>
</dbReference>
<dbReference type="GO" id="GO:0016712">
    <property type="term" value="F:oxidoreductase activity, acting on paired donors, with incorporation or reduction of molecular oxygen, reduced flavin or flavoprotein as one donor, and incorporation of one atom of oxygen"/>
    <property type="evidence" value="ECO:0007669"/>
    <property type="project" value="TreeGrafter"/>
</dbReference>
<evidence type="ECO:0000256" key="4">
    <source>
        <dbReference type="ARBA" id="ARBA00022723"/>
    </source>
</evidence>
<keyword evidence="10" id="KW-1185">Reference proteome</keyword>
<feature type="transmembrane region" description="Helical" evidence="8">
    <location>
        <begin position="16"/>
        <end position="37"/>
    </location>
</feature>
<accession>A0A8T2JQG1</accession>
<feature type="binding site" description="axial binding residue" evidence="6">
    <location>
        <position position="236"/>
    </location>
    <ligand>
        <name>heme</name>
        <dbReference type="ChEBI" id="CHEBI:30413"/>
    </ligand>
    <ligandPart>
        <name>Fe</name>
        <dbReference type="ChEBI" id="CHEBI:18248"/>
    </ligandPart>
</feature>
<dbReference type="PRINTS" id="PR00385">
    <property type="entry name" value="P450"/>
</dbReference>
<dbReference type="GO" id="GO:0006805">
    <property type="term" value="P:xenobiotic metabolic process"/>
    <property type="evidence" value="ECO:0007669"/>
    <property type="project" value="TreeGrafter"/>
</dbReference>
<reference evidence="9" key="1">
    <citation type="thesis" date="2020" institute="ProQuest LLC" country="789 East Eisenhower Parkway, Ann Arbor, MI, USA">
        <title>Comparative Genomics and Chromosome Evolution.</title>
        <authorList>
            <person name="Mudd A.B."/>
        </authorList>
    </citation>
    <scope>NUCLEOTIDE SEQUENCE</scope>
    <source>
        <strain evidence="9">Female2</strain>
        <tissue evidence="9">Blood</tissue>
    </source>
</reference>
<keyword evidence="8" id="KW-1133">Transmembrane helix</keyword>
<dbReference type="InterPro" id="IPR017972">
    <property type="entry name" value="Cyt_P450_CS"/>
</dbReference>
<keyword evidence="7" id="KW-0503">Monooxygenase</keyword>
<dbReference type="Gene3D" id="1.10.630.10">
    <property type="entry name" value="Cytochrome P450"/>
    <property type="match status" value="2"/>
</dbReference>
<gene>
    <name evidence="9" type="ORF">GDO86_010543</name>
</gene>
<dbReference type="OrthoDB" id="2789670at2759"/>
<keyword evidence="3 6" id="KW-0349">Heme</keyword>
<comment type="cofactor">
    <cofactor evidence="1 6">
        <name>heme</name>
        <dbReference type="ChEBI" id="CHEBI:30413"/>
    </cofactor>
</comment>
<evidence type="ECO:0000256" key="2">
    <source>
        <dbReference type="ARBA" id="ARBA00010617"/>
    </source>
</evidence>
<dbReference type="InterPro" id="IPR050182">
    <property type="entry name" value="Cytochrome_P450_fam2"/>
</dbReference>
<comment type="caution">
    <text evidence="9">The sequence shown here is derived from an EMBL/GenBank/DDBJ whole genome shotgun (WGS) entry which is preliminary data.</text>
</comment>
<protein>
    <submittedName>
        <fullName evidence="9">Uncharacterized protein</fullName>
    </submittedName>
</protein>
<evidence type="ECO:0000256" key="7">
    <source>
        <dbReference type="RuleBase" id="RU000461"/>
    </source>
</evidence>
<dbReference type="AlphaFoldDB" id="A0A8T2JQG1"/>
<evidence type="ECO:0000256" key="8">
    <source>
        <dbReference type="SAM" id="Phobius"/>
    </source>
</evidence>
<feature type="transmembrane region" description="Helical" evidence="8">
    <location>
        <begin position="57"/>
        <end position="79"/>
    </location>
</feature>
<dbReference type="GO" id="GO:0020037">
    <property type="term" value="F:heme binding"/>
    <property type="evidence" value="ECO:0007669"/>
    <property type="project" value="InterPro"/>
</dbReference>
<dbReference type="Pfam" id="PF00067">
    <property type="entry name" value="p450"/>
    <property type="match status" value="1"/>
</dbReference>
<evidence type="ECO:0000256" key="6">
    <source>
        <dbReference type="PIRSR" id="PIRSR602401-1"/>
    </source>
</evidence>